<sequence length="72" mass="7162">MAAASQQPAVKFVAVALAGLASLVAPAKREGDGSDKLAERVLHLTACMLKNQDPAICAAAGPMVAGDAPAAY</sequence>
<accession>A0A383VY78</accession>
<gene>
    <name evidence="2" type="ORF">BQ4739_LOCUS10048</name>
</gene>
<name>A0A383VY78_TETOB</name>
<feature type="signal peptide" evidence="1">
    <location>
        <begin position="1"/>
        <end position="26"/>
    </location>
</feature>
<reference evidence="2 3" key="1">
    <citation type="submission" date="2016-10" db="EMBL/GenBank/DDBJ databases">
        <authorList>
            <person name="Cai Z."/>
        </authorList>
    </citation>
    <scope>NUCLEOTIDE SEQUENCE [LARGE SCALE GENOMIC DNA]</scope>
</reference>
<organism evidence="2 3">
    <name type="scientific">Tetradesmus obliquus</name>
    <name type="common">Green alga</name>
    <name type="synonym">Acutodesmus obliquus</name>
    <dbReference type="NCBI Taxonomy" id="3088"/>
    <lineage>
        <taxon>Eukaryota</taxon>
        <taxon>Viridiplantae</taxon>
        <taxon>Chlorophyta</taxon>
        <taxon>core chlorophytes</taxon>
        <taxon>Chlorophyceae</taxon>
        <taxon>CS clade</taxon>
        <taxon>Sphaeropleales</taxon>
        <taxon>Scenedesmaceae</taxon>
        <taxon>Tetradesmus</taxon>
    </lineage>
</organism>
<dbReference type="Proteomes" id="UP000256970">
    <property type="component" value="Unassembled WGS sequence"/>
</dbReference>
<dbReference type="EMBL" id="FNXT01000952">
    <property type="protein sequence ID" value="SZX69772.1"/>
    <property type="molecule type" value="Genomic_DNA"/>
</dbReference>
<keyword evidence="1" id="KW-0732">Signal</keyword>
<feature type="chain" id="PRO_5016648642" evidence="1">
    <location>
        <begin position="27"/>
        <end position="72"/>
    </location>
</feature>
<evidence type="ECO:0000256" key="1">
    <source>
        <dbReference type="SAM" id="SignalP"/>
    </source>
</evidence>
<evidence type="ECO:0000313" key="3">
    <source>
        <dbReference type="Proteomes" id="UP000256970"/>
    </source>
</evidence>
<evidence type="ECO:0000313" key="2">
    <source>
        <dbReference type="EMBL" id="SZX69772.1"/>
    </source>
</evidence>
<protein>
    <submittedName>
        <fullName evidence="2">Uncharacterized protein</fullName>
    </submittedName>
</protein>
<proteinExistence type="predicted"/>
<dbReference type="AlphaFoldDB" id="A0A383VY78"/>
<keyword evidence="3" id="KW-1185">Reference proteome</keyword>